<feature type="domain" description="DUF58" evidence="1">
    <location>
        <begin position="54"/>
        <end position="271"/>
    </location>
</feature>
<dbReference type="InterPro" id="IPR002881">
    <property type="entry name" value="DUF58"/>
</dbReference>
<dbReference type="AlphaFoldDB" id="A0A3B0ZEZ8"/>
<dbReference type="InterPro" id="IPR036465">
    <property type="entry name" value="vWFA_dom_sf"/>
</dbReference>
<name>A0A3B0ZEZ8_9ZZZZ</name>
<dbReference type="SUPFAM" id="SSF53300">
    <property type="entry name" value="vWA-like"/>
    <property type="match status" value="1"/>
</dbReference>
<evidence type="ECO:0000313" key="2">
    <source>
        <dbReference type="EMBL" id="VAW79266.1"/>
    </source>
</evidence>
<organism evidence="2">
    <name type="scientific">hydrothermal vent metagenome</name>
    <dbReference type="NCBI Taxonomy" id="652676"/>
    <lineage>
        <taxon>unclassified sequences</taxon>
        <taxon>metagenomes</taxon>
        <taxon>ecological metagenomes</taxon>
    </lineage>
</organism>
<proteinExistence type="predicted"/>
<gene>
    <name evidence="2" type="ORF">MNBD_GAMMA13-1163</name>
</gene>
<dbReference type="EMBL" id="UOFK01000184">
    <property type="protein sequence ID" value="VAW79266.1"/>
    <property type="molecule type" value="Genomic_DNA"/>
</dbReference>
<sequence>MEHSSDGVYPSREELIGLRLQARDLPLYRLHTAQSAIAGGHRAQFRGRGMDYLESRNYQPGDDIRTMDWRVTARSGRAHVKVYQEERERPVVIMADFGPGMFFATEGSFKSIVAARAAALVAWSAAHNGDRIGALLYNGQHHELRPVSGKRGALGLIHALMQAADPDSRLHQQAGQNRFNEVLLRLRRVARPGSLVFMLSDFYHLDSDSKQHLQLLRRHNDIIACQVLDRLELQPPAPGRYPISYGDQQRILDTRSRAQRDAWTQHFSERRRSVEELMRQCAIPLIRLHTADVVATSLRRALSQPQSLPTGHAV</sequence>
<dbReference type="PANTHER" id="PTHR33608:SF12">
    <property type="entry name" value="DUF58 DOMAIN-CONTAINING PROTEIN"/>
    <property type="match status" value="1"/>
</dbReference>
<reference evidence="2" key="1">
    <citation type="submission" date="2018-06" db="EMBL/GenBank/DDBJ databases">
        <authorList>
            <person name="Zhirakovskaya E."/>
        </authorList>
    </citation>
    <scope>NUCLEOTIDE SEQUENCE</scope>
</reference>
<accession>A0A3B0ZEZ8</accession>
<evidence type="ECO:0000259" key="1">
    <source>
        <dbReference type="Pfam" id="PF01882"/>
    </source>
</evidence>
<dbReference type="PANTHER" id="PTHR33608">
    <property type="entry name" value="BLL2464 PROTEIN"/>
    <property type="match status" value="1"/>
</dbReference>
<protein>
    <recommendedName>
        <fullName evidence="1">DUF58 domain-containing protein</fullName>
    </recommendedName>
</protein>
<dbReference type="Pfam" id="PF01882">
    <property type="entry name" value="DUF58"/>
    <property type="match status" value="1"/>
</dbReference>